<dbReference type="OrthoDB" id="194599at2"/>
<dbReference type="GO" id="GO:0003700">
    <property type="term" value="F:DNA-binding transcription factor activity"/>
    <property type="evidence" value="ECO:0007669"/>
    <property type="project" value="InterPro"/>
</dbReference>
<protein>
    <submittedName>
        <fullName evidence="5">DNA-binding transcriptional regulator, ArsR family</fullName>
    </submittedName>
</protein>
<dbReference type="InterPro" id="IPR036390">
    <property type="entry name" value="WH_DNA-bd_sf"/>
</dbReference>
<evidence type="ECO:0000259" key="4">
    <source>
        <dbReference type="PROSITE" id="PS50987"/>
    </source>
</evidence>
<dbReference type="SMART" id="SM00418">
    <property type="entry name" value="HTH_ARSR"/>
    <property type="match status" value="1"/>
</dbReference>
<keyword evidence="2 5" id="KW-0238">DNA-binding</keyword>
<dbReference type="Gene3D" id="1.10.10.10">
    <property type="entry name" value="Winged helix-like DNA-binding domain superfamily/Winged helix DNA-binding domain"/>
    <property type="match status" value="1"/>
</dbReference>
<accession>A0A1M5CV79</accession>
<name>A0A1M5CV79_LOKAT</name>
<dbReference type="RefSeq" id="WP_084114447.1">
    <property type="nucleotide sequence ID" value="NZ_FQUE01000008.1"/>
</dbReference>
<dbReference type="EMBL" id="FQUE01000008">
    <property type="protein sequence ID" value="SHF58645.1"/>
    <property type="molecule type" value="Genomic_DNA"/>
</dbReference>
<dbReference type="STRING" id="366533.SAMN05444339_108113"/>
<dbReference type="GO" id="GO:0003677">
    <property type="term" value="F:DNA binding"/>
    <property type="evidence" value="ECO:0007669"/>
    <property type="project" value="UniProtKB-KW"/>
</dbReference>
<dbReference type="InterPro" id="IPR051081">
    <property type="entry name" value="HTH_MetalResp_TranReg"/>
</dbReference>
<dbReference type="PRINTS" id="PR00778">
    <property type="entry name" value="HTHARSR"/>
</dbReference>
<evidence type="ECO:0000256" key="1">
    <source>
        <dbReference type="ARBA" id="ARBA00023015"/>
    </source>
</evidence>
<reference evidence="6" key="1">
    <citation type="submission" date="2016-11" db="EMBL/GenBank/DDBJ databases">
        <authorList>
            <person name="Varghese N."/>
            <person name="Submissions S."/>
        </authorList>
    </citation>
    <scope>NUCLEOTIDE SEQUENCE [LARGE SCALE GENOMIC DNA]</scope>
    <source>
        <strain evidence="6">DSM 29326</strain>
    </source>
</reference>
<dbReference type="AlphaFoldDB" id="A0A1M5CV79"/>
<evidence type="ECO:0000256" key="3">
    <source>
        <dbReference type="ARBA" id="ARBA00023163"/>
    </source>
</evidence>
<keyword evidence="1" id="KW-0805">Transcription regulation</keyword>
<organism evidence="5 6">
    <name type="scientific">Loktanella atrilutea</name>
    <dbReference type="NCBI Taxonomy" id="366533"/>
    <lineage>
        <taxon>Bacteria</taxon>
        <taxon>Pseudomonadati</taxon>
        <taxon>Pseudomonadota</taxon>
        <taxon>Alphaproteobacteria</taxon>
        <taxon>Rhodobacterales</taxon>
        <taxon>Roseobacteraceae</taxon>
        <taxon>Loktanella</taxon>
    </lineage>
</organism>
<evidence type="ECO:0000313" key="5">
    <source>
        <dbReference type="EMBL" id="SHF58645.1"/>
    </source>
</evidence>
<feature type="domain" description="HTH arsR-type" evidence="4">
    <location>
        <begin position="11"/>
        <end position="105"/>
    </location>
</feature>
<gene>
    <name evidence="5" type="ORF">SAMN05444339_108113</name>
</gene>
<dbReference type="CDD" id="cd00090">
    <property type="entry name" value="HTH_ARSR"/>
    <property type="match status" value="1"/>
</dbReference>
<dbReference type="PANTHER" id="PTHR33154:SF28">
    <property type="entry name" value="HTH-TYPE TRANSCRIPTIONAL REGULATOR YGAV-RELATED"/>
    <property type="match status" value="1"/>
</dbReference>
<dbReference type="Pfam" id="PF01022">
    <property type="entry name" value="HTH_5"/>
    <property type="match status" value="1"/>
</dbReference>
<keyword evidence="3" id="KW-0804">Transcription</keyword>
<dbReference type="InterPro" id="IPR001845">
    <property type="entry name" value="HTH_ArsR_DNA-bd_dom"/>
</dbReference>
<evidence type="ECO:0000256" key="2">
    <source>
        <dbReference type="ARBA" id="ARBA00023125"/>
    </source>
</evidence>
<dbReference type="InterPro" id="IPR011991">
    <property type="entry name" value="ArsR-like_HTH"/>
</dbReference>
<dbReference type="NCBIfam" id="NF033788">
    <property type="entry name" value="HTH_metalloreg"/>
    <property type="match status" value="1"/>
</dbReference>
<sequence length="137" mass="14932">MTLDDDVSVAALRKRADYVADRLALVANAKRLLILCELAKGERSVGALQVAVDLSQSALSQHLAKLRDAGMVETRRESQTIHYRIGDPDLKILMAALYEAFCKDVGQGQAAPCAGRVNVVTPSNCEREMSPVMCCRK</sequence>
<evidence type="ECO:0000313" key="6">
    <source>
        <dbReference type="Proteomes" id="UP000183987"/>
    </source>
</evidence>
<dbReference type="PANTHER" id="PTHR33154">
    <property type="entry name" value="TRANSCRIPTIONAL REGULATOR, ARSR FAMILY"/>
    <property type="match status" value="1"/>
</dbReference>
<dbReference type="SUPFAM" id="SSF46785">
    <property type="entry name" value="Winged helix' DNA-binding domain"/>
    <property type="match status" value="1"/>
</dbReference>
<dbReference type="InterPro" id="IPR036388">
    <property type="entry name" value="WH-like_DNA-bd_sf"/>
</dbReference>
<dbReference type="PROSITE" id="PS50987">
    <property type="entry name" value="HTH_ARSR_2"/>
    <property type="match status" value="1"/>
</dbReference>
<proteinExistence type="predicted"/>
<keyword evidence="6" id="KW-1185">Reference proteome</keyword>
<dbReference type="Proteomes" id="UP000183987">
    <property type="component" value="Unassembled WGS sequence"/>
</dbReference>